<dbReference type="FunFam" id="2.170.190.11:FF:000001">
    <property type="entry name" value="Molybdopterin molybdenumtransferase"/>
    <property type="match status" value="1"/>
</dbReference>
<dbReference type="InterPro" id="IPR036688">
    <property type="entry name" value="MoeA_C_domain_IV_sf"/>
</dbReference>
<dbReference type="InterPro" id="IPR038987">
    <property type="entry name" value="MoeA-like"/>
</dbReference>
<evidence type="ECO:0000256" key="11">
    <source>
        <dbReference type="RuleBase" id="RU365090"/>
    </source>
</evidence>
<evidence type="ECO:0000256" key="10">
    <source>
        <dbReference type="ARBA" id="ARBA00047317"/>
    </source>
</evidence>
<keyword evidence="9 11" id="KW-0501">Molybdenum cofactor biosynthesis</keyword>
<dbReference type="Gene3D" id="3.90.105.10">
    <property type="entry name" value="Molybdopterin biosynthesis moea protein, domain 2"/>
    <property type="match status" value="1"/>
</dbReference>
<keyword evidence="7 11" id="KW-0479">Metal-binding</keyword>
<accession>A0A2V3UBF5</accession>
<keyword evidence="15" id="KW-1185">Reference proteome</keyword>
<gene>
    <name evidence="14" type="ORF">C7450_103333</name>
</gene>
<keyword evidence="8 11" id="KW-0460">Magnesium</keyword>
<evidence type="ECO:0000256" key="4">
    <source>
        <dbReference type="ARBA" id="ARBA00010763"/>
    </source>
</evidence>
<evidence type="ECO:0000313" key="15">
    <source>
        <dbReference type="Proteomes" id="UP000248021"/>
    </source>
</evidence>
<proteinExistence type="inferred from homology"/>
<evidence type="ECO:0000256" key="3">
    <source>
        <dbReference type="ARBA" id="ARBA00005046"/>
    </source>
</evidence>
<keyword evidence="12" id="KW-1133">Transmembrane helix</keyword>
<dbReference type="FunFam" id="3.40.980.10:FF:000004">
    <property type="entry name" value="Molybdopterin molybdenumtransferase"/>
    <property type="match status" value="1"/>
</dbReference>
<comment type="similarity">
    <text evidence="4 11">Belongs to the MoeA family.</text>
</comment>
<dbReference type="Pfam" id="PF03453">
    <property type="entry name" value="MoeA_N"/>
    <property type="match status" value="1"/>
</dbReference>
<organism evidence="14 15">
    <name type="scientific">Chelatococcus asaccharovorans</name>
    <dbReference type="NCBI Taxonomy" id="28210"/>
    <lineage>
        <taxon>Bacteria</taxon>
        <taxon>Pseudomonadati</taxon>
        <taxon>Pseudomonadota</taxon>
        <taxon>Alphaproteobacteria</taxon>
        <taxon>Hyphomicrobiales</taxon>
        <taxon>Chelatococcaceae</taxon>
        <taxon>Chelatococcus</taxon>
    </lineage>
</organism>
<keyword evidence="12" id="KW-0472">Membrane</keyword>
<dbReference type="PANTHER" id="PTHR10192:SF5">
    <property type="entry name" value="GEPHYRIN"/>
    <property type="match status" value="1"/>
</dbReference>
<dbReference type="GO" id="GO:0006777">
    <property type="term" value="P:Mo-molybdopterin cofactor biosynthetic process"/>
    <property type="evidence" value="ECO:0007669"/>
    <property type="project" value="UniProtKB-UniRule"/>
</dbReference>
<comment type="function">
    <text evidence="2 11">Catalyzes the insertion of molybdate into adenylated molybdopterin with the concomitant release of AMP.</text>
</comment>
<comment type="caution">
    <text evidence="14">The sequence shown here is derived from an EMBL/GenBank/DDBJ whole genome shotgun (WGS) entry which is preliminary data.</text>
</comment>
<keyword evidence="6 11" id="KW-0808">Transferase</keyword>
<reference evidence="14 15" key="1">
    <citation type="submission" date="2018-05" db="EMBL/GenBank/DDBJ databases">
        <title>Genomic Encyclopedia of Type Strains, Phase IV (KMG-IV): sequencing the most valuable type-strain genomes for metagenomic binning, comparative biology and taxonomic classification.</title>
        <authorList>
            <person name="Goeker M."/>
        </authorList>
    </citation>
    <scope>NUCLEOTIDE SEQUENCE [LARGE SCALE GENOMIC DNA]</scope>
    <source>
        <strain evidence="14 15">DSM 6462</strain>
    </source>
</reference>
<dbReference type="NCBIfam" id="NF045515">
    <property type="entry name" value="Glp_gephyrin"/>
    <property type="match status" value="1"/>
</dbReference>
<comment type="cofactor">
    <cofactor evidence="1 11">
        <name>Mg(2+)</name>
        <dbReference type="ChEBI" id="CHEBI:18420"/>
    </cofactor>
</comment>
<keyword evidence="5 11" id="KW-0500">Molybdenum</keyword>
<evidence type="ECO:0000256" key="7">
    <source>
        <dbReference type="ARBA" id="ARBA00022723"/>
    </source>
</evidence>
<dbReference type="SUPFAM" id="SSF53218">
    <property type="entry name" value="Molybdenum cofactor biosynthesis proteins"/>
    <property type="match status" value="1"/>
</dbReference>
<dbReference type="SUPFAM" id="SSF63867">
    <property type="entry name" value="MoeA C-terminal domain-like"/>
    <property type="match status" value="1"/>
</dbReference>
<dbReference type="Proteomes" id="UP000248021">
    <property type="component" value="Unassembled WGS sequence"/>
</dbReference>
<dbReference type="InterPro" id="IPR001453">
    <property type="entry name" value="MoaB/Mog_dom"/>
</dbReference>
<evidence type="ECO:0000256" key="6">
    <source>
        <dbReference type="ARBA" id="ARBA00022679"/>
    </source>
</evidence>
<dbReference type="UniPathway" id="UPA00344"/>
<evidence type="ECO:0000256" key="5">
    <source>
        <dbReference type="ARBA" id="ARBA00022505"/>
    </source>
</evidence>
<dbReference type="GO" id="GO:0061599">
    <property type="term" value="F:molybdopterin molybdotransferase activity"/>
    <property type="evidence" value="ECO:0007669"/>
    <property type="project" value="UniProtKB-UniRule"/>
</dbReference>
<dbReference type="SMART" id="SM00852">
    <property type="entry name" value="MoCF_biosynth"/>
    <property type="match status" value="1"/>
</dbReference>
<sequence length="414" mass="42667">MSGEARKPAGAGLTSVEDALATIVGMAGPALAAETLPLARCRGRYLAQDLAALRTQPPFNASAMDGYAVRDADVAALPATLRVIGTSAAGHRFAGPLGAGEAVRIFTGAPVPEGADRVVIQEDTSRDGQDVVVTARSSSSTNIRAAGLDFSDGQRLIPAGSRLDARLLALAAAMGHGALTVHRRPRVAILATGDELVRPGEPMGPDQIVTSNSYAVAAMAEDEGAAVIDLGIAGDSFAALEAAINAARAAEADVLVTLGGASVGDHDLVQSALTAQGMELGFWRIAMRPGKPLMHGRLGAMAILGLPGNPVSAIVCALLFLVPLLRHFGGDPAALRERSEEAELAADVPANDFRQDYLRAELIDRPDGVPLVRPFGRQDSSMLSTLAASGALVLRPPHAPAAKAGARCRIMRLC</sequence>
<feature type="transmembrane region" description="Helical" evidence="12">
    <location>
        <begin position="298"/>
        <end position="322"/>
    </location>
</feature>
<name>A0A2V3UBF5_9HYPH</name>
<keyword evidence="12" id="KW-0812">Transmembrane</keyword>
<dbReference type="InterPro" id="IPR005111">
    <property type="entry name" value="MoeA_C_domain_IV"/>
</dbReference>
<evidence type="ECO:0000256" key="9">
    <source>
        <dbReference type="ARBA" id="ARBA00023150"/>
    </source>
</evidence>
<comment type="catalytic activity">
    <reaction evidence="10">
        <text>adenylyl-molybdopterin + molybdate = Mo-molybdopterin + AMP + H(+)</text>
        <dbReference type="Rhea" id="RHEA:35047"/>
        <dbReference type="ChEBI" id="CHEBI:15378"/>
        <dbReference type="ChEBI" id="CHEBI:36264"/>
        <dbReference type="ChEBI" id="CHEBI:62727"/>
        <dbReference type="ChEBI" id="CHEBI:71302"/>
        <dbReference type="ChEBI" id="CHEBI:456215"/>
        <dbReference type="EC" id="2.10.1.1"/>
    </reaction>
</comment>
<dbReference type="CDD" id="cd00887">
    <property type="entry name" value="MoeA"/>
    <property type="match status" value="1"/>
</dbReference>
<protein>
    <recommendedName>
        <fullName evidence="11">Molybdopterin molybdenumtransferase</fullName>
        <ecNumber evidence="11">2.10.1.1</ecNumber>
    </recommendedName>
</protein>
<dbReference type="SUPFAM" id="SSF63882">
    <property type="entry name" value="MoeA N-terminal region -like"/>
    <property type="match status" value="1"/>
</dbReference>
<dbReference type="InterPro" id="IPR036135">
    <property type="entry name" value="MoeA_linker/N_sf"/>
</dbReference>
<evidence type="ECO:0000256" key="2">
    <source>
        <dbReference type="ARBA" id="ARBA00002901"/>
    </source>
</evidence>
<dbReference type="Gene3D" id="2.40.340.10">
    <property type="entry name" value="MoeA, C-terminal, domain IV"/>
    <property type="match status" value="1"/>
</dbReference>
<dbReference type="Pfam" id="PF03454">
    <property type="entry name" value="MoeA_C"/>
    <property type="match status" value="1"/>
</dbReference>
<evidence type="ECO:0000256" key="1">
    <source>
        <dbReference type="ARBA" id="ARBA00001946"/>
    </source>
</evidence>
<dbReference type="RefSeq" id="WP_425351163.1">
    <property type="nucleotide sequence ID" value="NZ_JAHBRY010000001.1"/>
</dbReference>
<dbReference type="AlphaFoldDB" id="A0A2V3UBF5"/>
<evidence type="ECO:0000313" key="14">
    <source>
        <dbReference type="EMBL" id="PXW61815.1"/>
    </source>
</evidence>
<dbReference type="NCBIfam" id="TIGR00177">
    <property type="entry name" value="molyb_syn"/>
    <property type="match status" value="1"/>
</dbReference>
<feature type="domain" description="MoaB/Mog" evidence="13">
    <location>
        <begin position="188"/>
        <end position="327"/>
    </location>
</feature>
<dbReference type="Pfam" id="PF00994">
    <property type="entry name" value="MoCF_biosynth"/>
    <property type="match status" value="1"/>
</dbReference>
<dbReference type="Gene3D" id="3.40.980.10">
    <property type="entry name" value="MoaB/Mog-like domain"/>
    <property type="match status" value="1"/>
</dbReference>
<dbReference type="PANTHER" id="PTHR10192">
    <property type="entry name" value="MOLYBDOPTERIN BIOSYNTHESIS PROTEIN"/>
    <property type="match status" value="1"/>
</dbReference>
<dbReference type="GO" id="GO:0005829">
    <property type="term" value="C:cytosol"/>
    <property type="evidence" value="ECO:0007669"/>
    <property type="project" value="TreeGrafter"/>
</dbReference>
<evidence type="ECO:0000259" key="13">
    <source>
        <dbReference type="SMART" id="SM00852"/>
    </source>
</evidence>
<comment type="pathway">
    <text evidence="3 11">Cofactor biosynthesis; molybdopterin biosynthesis.</text>
</comment>
<dbReference type="GO" id="GO:0046872">
    <property type="term" value="F:metal ion binding"/>
    <property type="evidence" value="ECO:0007669"/>
    <property type="project" value="UniProtKB-UniRule"/>
</dbReference>
<dbReference type="InterPro" id="IPR036425">
    <property type="entry name" value="MoaB/Mog-like_dom_sf"/>
</dbReference>
<dbReference type="InterPro" id="IPR005110">
    <property type="entry name" value="MoeA_linker/N"/>
</dbReference>
<dbReference type="Gene3D" id="2.170.190.11">
    <property type="entry name" value="Molybdopterin biosynthesis moea protein, domain 3"/>
    <property type="match status" value="1"/>
</dbReference>
<dbReference type="EMBL" id="QJJK01000003">
    <property type="protein sequence ID" value="PXW61815.1"/>
    <property type="molecule type" value="Genomic_DNA"/>
</dbReference>
<evidence type="ECO:0000256" key="12">
    <source>
        <dbReference type="SAM" id="Phobius"/>
    </source>
</evidence>
<evidence type="ECO:0000256" key="8">
    <source>
        <dbReference type="ARBA" id="ARBA00022842"/>
    </source>
</evidence>
<dbReference type="EC" id="2.10.1.1" evidence="11"/>